<organism evidence="5 6">
    <name type="scientific">Candidatus Seongchinamella marina</name>
    <dbReference type="NCBI Taxonomy" id="2518990"/>
    <lineage>
        <taxon>Bacteria</taxon>
        <taxon>Pseudomonadati</taxon>
        <taxon>Pseudomonadota</taxon>
        <taxon>Gammaproteobacteria</taxon>
        <taxon>Cellvibrionales</taxon>
        <taxon>Halieaceae</taxon>
        <taxon>Seongchinamella</taxon>
    </lineage>
</organism>
<dbReference type="Pfam" id="PF12625">
    <property type="entry name" value="Arabinose_bd"/>
    <property type="match status" value="1"/>
</dbReference>
<keyword evidence="2" id="KW-0238">DNA-binding</keyword>
<name>A0ABT3SSK7_9GAMM</name>
<dbReference type="InterPro" id="IPR009057">
    <property type="entry name" value="Homeodomain-like_sf"/>
</dbReference>
<reference evidence="5" key="1">
    <citation type="submission" date="2019-02" db="EMBL/GenBank/DDBJ databases">
        <authorList>
            <person name="Li S.-H."/>
        </authorList>
    </citation>
    <scope>NUCLEOTIDE SEQUENCE</scope>
    <source>
        <strain evidence="5">IMCC8485</strain>
    </source>
</reference>
<accession>A0ABT3SSK7</accession>
<evidence type="ECO:0000256" key="1">
    <source>
        <dbReference type="ARBA" id="ARBA00023015"/>
    </source>
</evidence>
<keyword evidence="6" id="KW-1185">Reference proteome</keyword>
<gene>
    <name evidence="5" type="ORF">EYC87_04570</name>
</gene>
<evidence type="ECO:0000313" key="5">
    <source>
        <dbReference type="EMBL" id="MCX2972859.1"/>
    </source>
</evidence>
<sequence length="342" mass="38490">MPRSIQDLPQHPARVLLPPLEVLLDMGFTPKSCLAGTGVSLAQMNNINTRISLEQELRFYRNALDLTGDPTIGLKLGEPFIPQRYGLFGYALLSAETFRHALTITENFGRLTFSFFSFSFGVDGSQAWFSIGEPPPIDQELIDVYMDRDMSAAGVDFTEVLGVGFSIDRVLLPHDGKGFKQKYRDHFDCPIEFGGAEGRFYFSSDLLDKPLPKSDPESSRHLQHQCQMLIAKMTSHGSFVDEVRLLMLARPGYFPDIDALAGKIGMSARTLRRRLKNEGSTFREVLEEIRYGLAREYLANTHLPMDEISLLLGYTEPGNFSHAFKRWSGLSPSLWRQHADSS</sequence>
<dbReference type="Pfam" id="PF12833">
    <property type="entry name" value="HTH_18"/>
    <property type="match status" value="1"/>
</dbReference>
<keyword evidence="3" id="KW-0804">Transcription</keyword>
<dbReference type="PANTHER" id="PTHR47894:SF1">
    <property type="entry name" value="HTH-TYPE TRANSCRIPTIONAL REGULATOR VQSM"/>
    <property type="match status" value="1"/>
</dbReference>
<proteinExistence type="predicted"/>
<protein>
    <submittedName>
        <fullName evidence="5">AraC family transcriptional regulator</fullName>
    </submittedName>
</protein>
<dbReference type="EMBL" id="SHNP01000001">
    <property type="protein sequence ID" value="MCX2972859.1"/>
    <property type="molecule type" value="Genomic_DNA"/>
</dbReference>
<dbReference type="RefSeq" id="WP_279251816.1">
    <property type="nucleotide sequence ID" value="NZ_SHNP01000001.1"/>
</dbReference>
<dbReference type="InterPro" id="IPR032687">
    <property type="entry name" value="AraC-type_N"/>
</dbReference>
<evidence type="ECO:0000259" key="4">
    <source>
        <dbReference type="PROSITE" id="PS01124"/>
    </source>
</evidence>
<dbReference type="SMART" id="SM00342">
    <property type="entry name" value="HTH_ARAC"/>
    <property type="match status" value="1"/>
</dbReference>
<evidence type="ECO:0000256" key="2">
    <source>
        <dbReference type="ARBA" id="ARBA00023125"/>
    </source>
</evidence>
<evidence type="ECO:0000256" key="3">
    <source>
        <dbReference type="ARBA" id="ARBA00023163"/>
    </source>
</evidence>
<dbReference type="InterPro" id="IPR018060">
    <property type="entry name" value="HTH_AraC"/>
</dbReference>
<evidence type="ECO:0000313" key="6">
    <source>
        <dbReference type="Proteomes" id="UP001143307"/>
    </source>
</evidence>
<feature type="domain" description="HTH araC/xylS-type" evidence="4">
    <location>
        <begin position="241"/>
        <end position="338"/>
    </location>
</feature>
<dbReference type="Gene3D" id="1.10.10.60">
    <property type="entry name" value="Homeodomain-like"/>
    <property type="match status" value="1"/>
</dbReference>
<comment type="caution">
    <text evidence="5">The sequence shown here is derived from an EMBL/GenBank/DDBJ whole genome shotgun (WGS) entry which is preliminary data.</text>
</comment>
<dbReference type="PROSITE" id="PS01124">
    <property type="entry name" value="HTH_ARAC_FAMILY_2"/>
    <property type="match status" value="1"/>
</dbReference>
<dbReference type="PANTHER" id="PTHR47894">
    <property type="entry name" value="HTH-TYPE TRANSCRIPTIONAL REGULATOR GADX"/>
    <property type="match status" value="1"/>
</dbReference>
<dbReference type="SUPFAM" id="SSF46689">
    <property type="entry name" value="Homeodomain-like"/>
    <property type="match status" value="1"/>
</dbReference>
<dbReference type="Proteomes" id="UP001143307">
    <property type="component" value="Unassembled WGS sequence"/>
</dbReference>
<keyword evidence="1" id="KW-0805">Transcription regulation</keyword>